<protein>
    <submittedName>
        <fullName evidence="1">Phage/plasmid-related protein TIGR03299</fullName>
    </submittedName>
</protein>
<name>C7Q5L2_CATAD</name>
<sequence>MAHLLERFRDGTTAFASARENAWHRLGTVTRDAMTAEEALTTAFLDGWNVRKIPVAGKEITEHGVTTVDSPDRFMTVRTNPKTRRTDYLGIVGSDYTPVQNEENCQIMNTLVDASGAHFETAGSLREGRQVFVTMRLPETMTVAGTDRLDLYISGLNSHDGTGAYKLIVTPIRIVCANTQSLALDRARSSFSIRHTESAKKKIAEARKALGLMFKYVEEFEKAAERMINETLTLAEFEKVCHELWPLEPNAGPRTKSNDAKRMGHLRRLFEYAPTNANIRGTRWAGVQAIGEYLDHYAPAKTDVVRAHRVLTSSEVTTRKHEAHRLLSV</sequence>
<evidence type="ECO:0000313" key="1">
    <source>
        <dbReference type="EMBL" id="ACU77823.1"/>
    </source>
</evidence>
<accession>C7Q5L2</accession>
<proteinExistence type="predicted"/>
<dbReference type="Pfam" id="PF06067">
    <property type="entry name" value="DUF932"/>
    <property type="match status" value="1"/>
</dbReference>
<dbReference type="AlphaFoldDB" id="C7Q5L2"/>
<evidence type="ECO:0000313" key="2">
    <source>
        <dbReference type="Proteomes" id="UP000000851"/>
    </source>
</evidence>
<keyword evidence="2" id="KW-1185">Reference proteome</keyword>
<dbReference type="eggNOG" id="ENOG502Z7QU">
    <property type="taxonomic scope" value="Bacteria"/>
</dbReference>
<dbReference type="NCBIfam" id="TIGR03299">
    <property type="entry name" value="LGT_TIGR03299"/>
    <property type="match status" value="1"/>
</dbReference>
<reference evidence="1 2" key="1">
    <citation type="journal article" date="2009" name="Stand. Genomic Sci.">
        <title>Complete genome sequence of Catenulispora acidiphila type strain (ID 139908).</title>
        <authorList>
            <person name="Copeland A."/>
            <person name="Lapidus A."/>
            <person name="Glavina Del Rio T."/>
            <person name="Nolan M."/>
            <person name="Lucas S."/>
            <person name="Chen F."/>
            <person name="Tice H."/>
            <person name="Cheng J.F."/>
            <person name="Bruce D."/>
            <person name="Goodwin L."/>
            <person name="Pitluck S."/>
            <person name="Mikhailova N."/>
            <person name="Pati A."/>
            <person name="Ivanova N."/>
            <person name="Mavromatis K."/>
            <person name="Chen A."/>
            <person name="Palaniappan K."/>
            <person name="Chain P."/>
            <person name="Land M."/>
            <person name="Hauser L."/>
            <person name="Chang Y.J."/>
            <person name="Jeffries C.D."/>
            <person name="Chertkov O."/>
            <person name="Brettin T."/>
            <person name="Detter J.C."/>
            <person name="Han C."/>
            <person name="Ali Z."/>
            <person name="Tindall B.J."/>
            <person name="Goker M."/>
            <person name="Bristow J."/>
            <person name="Eisen J.A."/>
            <person name="Markowitz V."/>
            <person name="Hugenholtz P."/>
            <person name="Kyrpides N.C."/>
            <person name="Klenk H.P."/>
        </authorList>
    </citation>
    <scope>NUCLEOTIDE SEQUENCE [LARGE SCALE GENOMIC DNA]</scope>
    <source>
        <strain evidence="2">DSM 44928 / JCM 14897 / NBRC 102108 / NRRL B-24433 / ID139908</strain>
    </source>
</reference>
<dbReference type="InParanoid" id="C7Q5L2"/>
<organism evidence="1 2">
    <name type="scientific">Catenulispora acidiphila (strain DSM 44928 / JCM 14897 / NBRC 102108 / NRRL B-24433 / ID139908)</name>
    <dbReference type="NCBI Taxonomy" id="479433"/>
    <lineage>
        <taxon>Bacteria</taxon>
        <taxon>Bacillati</taxon>
        <taxon>Actinomycetota</taxon>
        <taxon>Actinomycetes</taxon>
        <taxon>Catenulisporales</taxon>
        <taxon>Catenulisporaceae</taxon>
        <taxon>Catenulispora</taxon>
    </lineage>
</organism>
<dbReference type="Proteomes" id="UP000000851">
    <property type="component" value="Chromosome"/>
</dbReference>
<gene>
    <name evidence="1" type="ordered locus">Caci_9010</name>
</gene>
<dbReference type="InterPro" id="IPR017686">
    <property type="entry name" value="Phg/plasmid-like_prot"/>
</dbReference>
<dbReference type="HOGENOM" id="CLU_058825_0_0_11"/>
<dbReference type="OrthoDB" id="576140at2"/>
<dbReference type="KEGG" id="cai:Caci_9010"/>
<dbReference type="STRING" id="479433.Caci_9010"/>
<dbReference type="InterPro" id="IPR026325">
    <property type="entry name" value="DUF932"/>
</dbReference>
<dbReference type="EMBL" id="CP001700">
    <property type="protein sequence ID" value="ACU77823.1"/>
    <property type="molecule type" value="Genomic_DNA"/>
</dbReference>
<dbReference type="RefSeq" id="WP_015797547.1">
    <property type="nucleotide sequence ID" value="NC_013131.1"/>
</dbReference>